<organism evidence="1 2">
    <name type="scientific">Acidithiobacillus thiooxidans</name>
    <name type="common">Thiobacillus thiooxidans</name>
    <dbReference type="NCBI Taxonomy" id="930"/>
    <lineage>
        <taxon>Bacteria</taxon>
        <taxon>Pseudomonadati</taxon>
        <taxon>Pseudomonadota</taxon>
        <taxon>Acidithiobacillia</taxon>
        <taxon>Acidithiobacillales</taxon>
        <taxon>Acidithiobacillaceae</taxon>
        <taxon>Acidithiobacillus</taxon>
    </lineage>
</organism>
<protein>
    <submittedName>
        <fullName evidence="1">Transposase</fullName>
    </submittedName>
</protein>
<name>A0A1C2J680_ACITH</name>
<accession>A0A1C2J680</accession>
<reference evidence="1" key="1">
    <citation type="journal article" date="2016" name="Int. J. Mol. Sci.">
        <title>Comparative genomics of the extreme acidophile Acidithiobacillus thiooxidans reveals intraspecific divergence and niche adaptation.</title>
        <authorList>
            <person name="Zhang X."/>
            <person name="Feng X."/>
            <person name="Tao J."/>
            <person name="Ma L."/>
            <person name="Xiao Y."/>
            <person name="Liang Y."/>
            <person name="Liu X."/>
            <person name="Yin H."/>
        </authorList>
    </citation>
    <scope>NUCLEOTIDE SEQUENCE [LARGE SCALE GENOMIC DNA]</scope>
    <source>
        <strain evidence="1">DXS-W</strain>
    </source>
</reference>
<evidence type="ECO:0000313" key="2">
    <source>
        <dbReference type="Proteomes" id="UP000095008"/>
    </source>
</evidence>
<dbReference type="RefSeq" id="WP_065974220.1">
    <property type="nucleotide sequence ID" value="NZ_JAWXYA010000001.1"/>
</dbReference>
<sequence>MKKAEKVAYWRQQVDAFQASGLTVKHYCAQTGIAVATLHYWRKRFADSESTPLLAAVPEGFLPVTLAAPVRTPVSPVEIHLLSGRSLKLAAPVDTHWLQTLVQILERPCG</sequence>
<dbReference type="EMBL" id="LWRY01000278">
    <property type="protein sequence ID" value="OCX68115.1"/>
    <property type="molecule type" value="Genomic_DNA"/>
</dbReference>
<proteinExistence type="predicted"/>
<evidence type="ECO:0000313" key="1">
    <source>
        <dbReference type="EMBL" id="OCX68115.1"/>
    </source>
</evidence>
<dbReference type="OrthoDB" id="6268138at2"/>
<dbReference type="Proteomes" id="UP000095008">
    <property type="component" value="Unassembled WGS sequence"/>
</dbReference>
<keyword evidence="2" id="KW-1185">Reference proteome</keyword>
<comment type="caution">
    <text evidence="1">The sequence shown here is derived from an EMBL/GenBank/DDBJ whole genome shotgun (WGS) entry which is preliminary data.</text>
</comment>
<dbReference type="NCBIfam" id="NF047593">
    <property type="entry name" value="IS66_ISAeme5_TnpA"/>
    <property type="match status" value="1"/>
</dbReference>
<gene>
    <name evidence="1" type="ORF">A6M23_19035</name>
</gene>
<dbReference type="AlphaFoldDB" id="A0A1C2J680"/>